<evidence type="ECO:0000256" key="5">
    <source>
        <dbReference type="ARBA" id="ARBA00022801"/>
    </source>
</evidence>
<proteinExistence type="predicted"/>
<reference evidence="7 8" key="1">
    <citation type="submission" date="2021-03" db="EMBL/GenBank/DDBJ databases">
        <title>Genomic and phenotypic characterization of Chloracidobacterium isolates provides evidence for multiple species.</title>
        <authorList>
            <person name="Saini M.K."/>
            <person name="Costas A.M.G."/>
            <person name="Tank M."/>
            <person name="Bryant D.A."/>
        </authorList>
    </citation>
    <scope>NUCLEOTIDE SEQUENCE [LARGE SCALE GENOMIC DNA]</scope>
    <source>
        <strain evidence="7 8">N</strain>
    </source>
</reference>
<comment type="pathway">
    <text evidence="2">Cofactor biosynthesis; 7,8-dihydroneopterin triphosphate biosynthesis; 7,8-dihydroneopterin triphosphate from GTP: step 1/1.</text>
</comment>
<dbReference type="PANTHER" id="PTHR11109:SF7">
    <property type="entry name" value="GTP CYCLOHYDROLASE 1"/>
    <property type="match status" value="1"/>
</dbReference>
<keyword evidence="4" id="KW-0554">One-carbon metabolism</keyword>
<dbReference type="Pfam" id="PF01227">
    <property type="entry name" value="GTP_cyclohydroI"/>
    <property type="match status" value="1"/>
</dbReference>
<dbReference type="SUPFAM" id="SSF55620">
    <property type="entry name" value="Tetrahydrobiopterin biosynthesis enzymes-like"/>
    <property type="match status" value="1"/>
</dbReference>
<dbReference type="EMBL" id="CP072642">
    <property type="protein sequence ID" value="QUV93896.1"/>
    <property type="molecule type" value="Genomic_DNA"/>
</dbReference>
<evidence type="ECO:0000256" key="3">
    <source>
        <dbReference type="ARBA" id="ARBA00012715"/>
    </source>
</evidence>
<name>A0ABX8B2T9_9BACT</name>
<evidence type="ECO:0000256" key="1">
    <source>
        <dbReference type="ARBA" id="ARBA00001052"/>
    </source>
</evidence>
<comment type="catalytic activity">
    <reaction evidence="1">
        <text>GTP + H2O = 7,8-dihydroneopterin 3'-triphosphate + formate + H(+)</text>
        <dbReference type="Rhea" id="RHEA:17473"/>
        <dbReference type="ChEBI" id="CHEBI:15377"/>
        <dbReference type="ChEBI" id="CHEBI:15378"/>
        <dbReference type="ChEBI" id="CHEBI:15740"/>
        <dbReference type="ChEBI" id="CHEBI:37565"/>
        <dbReference type="ChEBI" id="CHEBI:58462"/>
        <dbReference type="EC" id="3.5.4.16"/>
    </reaction>
</comment>
<gene>
    <name evidence="7" type="ORF">J8C05_00045</name>
</gene>
<evidence type="ECO:0000259" key="6">
    <source>
        <dbReference type="Pfam" id="PF01227"/>
    </source>
</evidence>
<organism evidence="7 8">
    <name type="scientific">Chloracidobacterium sp. N</name>
    <dbReference type="NCBI Taxonomy" id="2821540"/>
    <lineage>
        <taxon>Bacteria</taxon>
        <taxon>Pseudomonadati</taxon>
        <taxon>Acidobacteriota</taxon>
        <taxon>Terriglobia</taxon>
        <taxon>Terriglobales</taxon>
        <taxon>Acidobacteriaceae</taxon>
        <taxon>Chloracidobacterium</taxon>
        <taxon>Chloracidobacterium aggregatum</taxon>
    </lineage>
</organism>
<dbReference type="InterPro" id="IPR001474">
    <property type="entry name" value="GTP_CycHdrlase_I"/>
</dbReference>
<feature type="domain" description="GTP cyclohydrolase I" evidence="6">
    <location>
        <begin position="23"/>
        <end position="197"/>
    </location>
</feature>
<dbReference type="RefSeq" id="WP_211422231.1">
    <property type="nucleotide sequence ID" value="NZ_CP072642.1"/>
</dbReference>
<dbReference type="InterPro" id="IPR043133">
    <property type="entry name" value="GTP-CH-I_C/QueF"/>
</dbReference>
<evidence type="ECO:0000256" key="4">
    <source>
        <dbReference type="ARBA" id="ARBA00022563"/>
    </source>
</evidence>
<dbReference type="GO" id="GO:0003934">
    <property type="term" value="F:GTP cyclohydrolase I activity"/>
    <property type="evidence" value="ECO:0007669"/>
    <property type="project" value="UniProtKB-EC"/>
</dbReference>
<dbReference type="EC" id="3.5.4.16" evidence="3"/>
<dbReference type="Proteomes" id="UP000677668">
    <property type="component" value="Chromosome 1"/>
</dbReference>
<sequence>MPKHDEQTKPESNDGMELLTAARALQRMLEALRLTADRDTHLERTAENVAEFWAEFFAPFIADQPPPVVSTFPAAELSGQFIAVGRMSFHSMCAHHLTPFFGAAYVAYVPAALAMGIGAPAKLLEHAARRPQLQERLAMDVATAIERVCHPQGVAVCLVARQMCMEMRGVRADGFVESTVMRGCFQESPWREQFFNYLSRQATSPGG</sequence>
<accession>A0ABX8B2T9</accession>
<evidence type="ECO:0000313" key="8">
    <source>
        <dbReference type="Proteomes" id="UP000677668"/>
    </source>
</evidence>
<dbReference type="PANTHER" id="PTHR11109">
    <property type="entry name" value="GTP CYCLOHYDROLASE I"/>
    <property type="match status" value="1"/>
</dbReference>
<dbReference type="InterPro" id="IPR020602">
    <property type="entry name" value="GTP_CycHdrlase_I_dom"/>
</dbReference>
<keyword evidence="5 7" id="KW-0378">Hydrolase</keyword>
<keyword evidence="8" id="KW-1185">Reference proteome</keyword>
<evidence type="ECO:0000313" key="7">
    <source>
        <dbReference type="EMBL" id="QUV93896.1"/>
    </source>
</evidence>
<evidence type="ECO:0000256" key="2">
    <source>
        <dbReference type="ARBA" id="ARBA00005080"/>
    </source>
</evidence>
<protein>
    <recommendedName>
        <fullName evidence="3">GTP cyclohydrolase I</fullName>
        <ecNumber evidence="3">3.5.4.16</ecNumber>
    </recommendedName>
</protein>
<dbReference type="Gene3D" id="3.30.1130.10">
    <property type="match status" value="1"/>
</dbReference>